<keyword evidence="4" id="KW-1185">Reference proteome</keyword>
<dbReference type="Proteomes" id="UP000660554">
    <property type="component" value="Unassembled WGS sequence"/>
</dbReference>
<keyword evidence="1" id="KW-0812">Transmembrane</keyword>
<evidence type="ECO:0000313" key="4">
    <source>
        <dbReference type="Proteomes" id="UP000660554"/>
    </source>
</evidence>
<organism evidence="3 4">
    <name type="scientific">Streptomyces virginiae</name>
    <name type="common">Streptomyces cinnamonensis</name>
    <dbReference type="NCBI Taxonomy" id="1961"/>
    <lineage>
        <taxon>Bacteria</taxon>
        <taxon>Bacillati</taxon>
        <taxon>Actinomycetota</taxon>
        <taxon>Actinomycetes</taxon>
        <taxon>Kitasatosporales</taxon>
        <taxon>Streptomycetaceae</taxon>
        <taxon>Streptomyces</taxon>
    </lineage>
</organism>
<feature type="domain" description="Cyanobacterial TRADD-N associated 2 transmembrane" evidence="2">
    <location>
        <begin position="98"/>
        <end position="168"/>
    </location>
</feature>
<feature type="transmembrane region" description="Helical" evidence="1">
    <location>
        <begin position="6"/>
        <end position="24"/>
    </location>
</feature>
<dbReference type="GeneID" id="86954341"/>
<gene>
    <name evidence="3" type="ORF">Scinn_77920</name>
</gene>
<name>A0ABQ3NZX4_STRVG</name>
<dbReference type="RefSeq" id="WP_234308877.1">
    <property type="nucleotide sequence ID" value="NZ_BMRU01000006.1"/>
</dbReference>
<accession>A0ABQ3NZX4</accession>
<dbReference type="Pfam" id="PF20712">
    <property type="entry name" value="CyanoTRADDas_TM"/>
    <property type="match status" value="1"/>
</dbReference>
<dbReference type="InterPro" id="IPR048567">
    <property type="entry name" value="CyanoTRADDas_TM"/>
</dbReference>
<evidence type="ECO:0000256" key="1">
    <source>
        <dbReference type="SAM" id="Phobius"/>
    </source>
</evidence>
<keyword evidence="1" id="KW-1133">Transmembrane helix</keyword>
<proteinExistence type="predicted"/>
<evidence type="ECO:0000259" key="2">
    <source>
        <dbReference type="Pfam" id="PF20712"/>
    </source>
</evidence>
<reference evidence="4" key="1">
    <citation type="submission" date="2020-09" db="EMBL/GenBank/DDBJ databases">
        <title>Whole genome shotgun sequence of Streptomyces cinnamonensis NBRC 15873.</title>
        <authorList>
            <person name="Komaki H."/>
            <person name="Tamura T."/>
        </authorList>
    </citation>
    <scope>NUCLEOTIDE SEQUENCE [LARGE SCALE GENOMIC DNA]</scope>
    <source>
        <strain evidence="4">NBRC 15873</strain>
    </source>
</reference>
<keyword evidence="1" id="KW-0472">Membrane</keyword>
<dbReference type="EMBL" id="BNDV01000018">
    <property type="protein sequence ID" value="GHI18329.1"/>
    <property type="molecule type" value="Genomic_DNA"/>
</dbReference>
<comment type="caution">
    <text evidence="3">The sequence shown here is derived from an EMBL/GenBank/DDBJ whole genome shotgun (WGS) entry which is preliminary data.</text>
</comment>
<sequence>MGEWLAWGAVAAAVVVAVLVLAMTERSLGAGFERKRDEERARLLAHLAEAPGPEGGPPTAVPGSRKFEDVGGSRGTHAQLGDRRDDFTPILVEYYAYGLTQARSSFGTSQRFAGAGAAILLVGIGLAVRKAETGGELYLGIVTSATGLVTTLIGQLFHRRADIALQHMADQTASLRDDRRAAETTQQAIGLLETVDDPELRARLQAGLIMKLSGAELPR</sequence>
<protein>
    <recommendedName>
        <fullName evidence="2">Cyanobacterial TRADD-N associated 2 transmembrane domain-containing protein</fullName>
    </recommendedName>
</protein>
<feature type="transmembrane region" description="Helical" evidence="1">
    <location>
        <begin position="112"/>
        <end position="131"/>
    </location>
</feature>
<feature type="transmembrane region" description="Helical" evidence="1">
    <location>
        <begin position="137"/>
        <end position="157"/>
    </location>
</feature>
<evidence type="ECO:0000313" key="3">
    <source>
        <dbReference type="EMBL" id="GHI18329.1"/>
    </source>
</evidence>